<accession>A0AAV8VX57</accession>
<feature type="domain" description="C2H2-type" evidence="10">
    <location>
        <begin position="346"/>
        <end position="374"/>
    </location>
</feature>
<dbReference type="PANTHER" id="PTHR16515">
    <property type="entry name" value="PR DOMAIN ZINC FINGER PROTEIN"/>
    <property type="match status" value="1"/>
</dbReference>
<feature type="domain" description="C2H2-type" evidence="10">
    <location>
        <begin position="779"/>
        <end position="807"/>
    </location>
</feature>
<evidence type="ECO:0000259" key="10">
    <source>
        <dbReference type="PROSITE" id="PS50157"/>
    </source>
</evidence>
<comment type="subcellular location">
    <subcellularLocation>
        <location evidence="1">Nucleus</location>
    </subcellularLocation>
</comment>
<evidence type="ECO:0000256" key="2">
    <source>
        <dbReference type="ARBA" id="ARBA00022723"/>
    </source>
</evidence>
<dbReference type="GO" id="GO:0008270">
    <property type="term" value="F:zinc ion binding"/>
    <property type="evidence" value="ECO:0007669"/>
    <property type="project" value="UniProtKB-UniRule"/>
</dbReference>
<feature type="domain" description="C2H2-type" evidence="10">
    <location>
        <begin position="490"/>
        <end position="517"/>
    </location>
</feature>
<dbReference type="FunFam" id="3.30.160.60:FF:000624">
    <property type="entry name" value="zinc finger protein 697"/>
    <property type="match status" value="1"/>
</dbReference>
<feature type="binding site" evidence="9">
    <location>
        <position position="58"/>
    </location>
    <ligand>
        <name>Zn(2+)</name>
        <dbReference type="ChEBI" id="CHEBI:29105"/>
    </ligand>
</feature>
<dbReference type="Gene3D" id="3.30.160.60">
    <property type="entry name" value="Classic Zinc Finger"/>
    <property type="match status" value="13"/>
</dbReference>
<organism evidence="12 13">
    <name type="scientific">Exocentrus adspersus</name>
    <dbReference type="NCBI Taxonomy" id="1586481"/>
    <lineage>
        <taxon>Eukaryota</taxon>
        <taxon>Metazoa</taxon>
        <taxon>Ecdysozoa</taxon>
        <taxon>Arthropoda</taxon>
        <taxon>Hexapoda</taxon>
        <taxon>Insecta</taxon>
        <taxon>Pterygota</taxon>
        <taxon>Neoptera</taxon>
        <taxon>Endopterygota</taxon>
        <taxon>Coleoptera</taxon>
        <taxon>Polyphaga</taxon>
        <taxon>Cucujiformia</taxon>
        <taxon>Chrysomeloidea</taxon>
        <taxon>Cerambycidae</taxon>
        <taxon>Lamiinae</taxon>
        <taxon>Acanthocinini</taxon>
        <taxon>Exocentrus</taxon>
    </lineage>
</organism>
<evidence type="ECO:0000313" key="12">
    <source>
        <dbReference type="EMBL" id="KAJ8918946.1"/>
    </source>
</evidence>
<evidence type="ECO:0000256" key="7">
    <source>
        <dbReference type="ARBA" id="ARBA00023242"/>
    </source>
</evidence>
<feature type="domain" description="C2H2-type" evidence="10">
    <location>
        <begin position="690"/>
        <end position="718"/>
    </location>
</feature>
<dbReference type="SUPFAM" id="SSF57667">
    <property type="entry name" value="beta-beta-alpha zinc fingers"/>
    <property type="match status" value="11"/>
</dbReference>
<feature type="binding site" evidence="9">
    <location>
        <position position="19"/>
    </location>
    <ligand>
        <name>Zn(2+)</name>
        <dbReference type="ChEBI" id="CHEBI:29105"/>
    </ligand>
</feature>
<dbReference type="InterPro" id="IPR012934">
    <property type="entry name" value="Znf_AD"/>
</dbReference>
<dbReference type="AlphaFoldDB" id="A0AAV8VX57"/>
<sequence length="925" mass="107509">MSDIFIVAPQDLPNICRICLVGADSRYNFMEFKDLYKVLTNIEVKEDDALPKRICDSCKNHLDDINVFIKKCKYSDALLRTVCIGGQSTSQSIVEPVKGENSSFDSAKQDVRKKETHNRTQLKLEFINDQSAAQVVVKPEPVEEEETGSLYEVIYEDDHVQDEESQVLLPELVEVKSSFQSAPIKQEDNSQVPSSDVEFTYCLSCGKIIRYGSQLDHYKVSPKCQPDVSKCHMCDKWFSQKEDLFLHLETHKIRNISRCSMCSEQFTSLGALNDHVKLIHTGDKVFVTYKCPECLKRFTTALKLIDHVQLTHPGVKPFACIVCEKGFSTMLPLRQHIRFHTEPLRFLCAFCGKGFNTKREHTRHLYVKHTKNMNKPKSVEDVPPGIKPFSCTVCGKDFRRRNTLWVHMYSHKEPAYICAYCGESFKMRWQHTRHMYLKHNEDLEKIPQHLRKYTEKRVQLRLKCPICDKVFASRYGYSHHQLIHKGEKNFLCNICGNKVRTNAALQAHMNSHSDEKPFQCENCGKSFKQKAQLSFHMRIHNESYLSCSHCDRKYCTERALYRHLQSHNDDQTIKRPTCKYNEALLQTVSTNESVHFIIEPKMEVTVEEENVQLSESIKQDDNVQELPSNVKFTQCLRCGEFMRHGSAHNHYRLNPECKPDESKCPMCDEPFSEKQELLLHLKTHRKSGFNKCSVCFEQFVSAKHLSDHIRNAHTRDKKRNVYTCPECSQPFTSAESISNHVKEVHPGVKPFQCPVCGKDFLLNKSLRIHMNGHKETTPYICAHCGESFKWRKEHTRHIYRNHNDNLEKIPKHKRKYTEKRVHLKLKCPICEKVFASRYGYSHHQLIHKGEKKFLCYVCGNKFRTNAALQAHLSSHSDQKPFQCENCGRSFKQKAQLTLHLNCHERNGKLNCSHCSKKVLYESCVE</sequence>
<reference evidence="12 13" key="1">
    <citation type="journal article" date="2023" name="Insect Mol. Biol.">
        <title>Genome sequencing provides insights into the evolution of gene families encoding plant cell wall-degrading enzymes in longhorned beetles.</title>
        <authorList>
            <person name="Shin N.R."/>
            <person name="Okamura Y."/>
            <person name="Kirsch R."/>
            <person name="Pauchet Y."/>
        </authorList>
    </citation>
    <scope>NUCLEOTIDE SEQUENCE [LARGE SCALE GENOMIC DNA]</scope>
    <source>
        <strain evidence="12">EAD_L_NR</strain>
    </source>
</reference>
<feature type="domain" description="C2H2-type" evidence="10">
    <location>
        <begin position="751"/>
        <end position="778"/>
    </location>
</feature>
<dbReference type="FunFam" id="3.30.160.60:FF:000100">
    <property type="entry name" value="Zinc finger 45-like"/>
    <property type="match status" value="1"/>
</dbReference>
<dbReference type="SUPFAM" id="SSF57716">
    <property type="entry name" value="Glucocorticoid receptor-like (DNA-binding domain)"/>
    <property type="match status" value="1"/>
</dbReference>
<feature type="domain" description="C2H2-type" evidence="10">
    <location>
        <begin position="257"/>
        <end position="285"/>
    </location>
</feature>
<dbReference type="FunFam" id="3.30.160.60:FF:000065">
    <property type="entry name" value="B-cell CLL/lymphoma 6, member B"/>
    <property type="match status" value="1"/>
</dbReference>
<evidence type="ECO:0000256" key="4">
    <source>
        <dbReference type="ARBA" id="ARBA00022771"/>
    </source>
</evidence>
<proteinExistence type="predicted"/>
<dbReference type="InterPro" id="IPR036236">
    <property type="entry name" value="Znf_C2H2_sf"/>
</dbReference>
<feature type="domain" description="C2H2-type" evidence="10">
    <location>
        <begin position="825"/>
        <end position="852"/>
    </location>
</feature>
<keyword evidence="13" id="KW-1185">Reference proteome</keyword>
<dbReference type="PROSITE" id="PS51915">
    <property type="entry name" value="ZAD"/>
    <property type="match status" value="1"/>
</dbReference>
<dbReference type="InterPro" id="IPR013087">
    <property type="entry name" value="Znf_C2H2_type"/>
</dbReference>
<feature type="domain" description="C2H2-type" evidence="10">
    <location>
        <begin position="662"/>
        <end position="684"/>
    </location>
</feature>
<evidence type="ECO:0000256" key="3">
    <source>
        <dbReference type="ARBA" id="ARBA00022737"/>
    </source>
</evidence>
<feature type="domain" description="ZAD" evidence="11">
    <location>
        <begin position="14"/>
        <end position="82"/>
    </location>
</feature>
<dbReference type="Pfam" id="PF00096">
    <property type="entry name" value="zf-C2H2"/>
    <property type="match status" value="9"/>
</dbReference>
<feature type="domain" description="C2H2-type" evidence="10">
    <location>
        <begin position="416"/>
        <end position="444"/>
    </location>
</feature>
<feature type="domain" description="C2H2-type" evidence="10">
    <location>
        <begin position="318"/>
        <end position="341"/>
    </location>
</feature>
<protein>
    <submittedName>
        <fullName evidence="12">Uncharacterized protein</fullName>
    </submittedName>
</protein>
<keyword evidence="4 8" id="KW-0863">Zinc-finger</keyword>
<dbReference type="GO" id="GO:0010468">
    <property type="term" value="P:regulation of gene expression"/>
    <property type="evidence" value="ECO:0007669"/>
    <property type="project" value="TreeGrafter"/>
</dbReference>
<feature type="binding site" evidence="9">
    <location>
        <position position="55"/>
    </location>
    <ligand>
        <name>Zn(2+)</name>
        <dbReference type="ChEBI" id="CHEBI:29105"/>
    </ligand>
</feature>
<keyword evidence="3" id="KW-0677">Repeat</keyword>
<dbReference type="PANTHER" id="PTHR16515:SF49">
    <property type="entry name" value="GASTRULA ZINC FINGER PROTEIN XLCGF49.1-LIKE-RELATED"/>
    <property type="match status" value="1"/>
</dbReference>
<dbReference type="Proteomes" id="UP001159042">
    <property type="component" value="Unassembled WGS sequence"/>
</dbReference>
<feature type="domain" description="C2H2-type" evidence="10">
    <location>
        <begin position="545"/>
        <end position="572"/>
    </location>
</feature>
<dbReference type="PROSITE" id="PS50157">
    <property type="entry name" value="ZINC_FINGER_C2H2_2"/>
    <property type="match status" value="19"/>
</dbReference>
<keyword evidence="6" id="KW-0238">DNA-binding</keyword>
<name>A0AAV8VX57_9CUCU</name>
<evidence type="ECO:0000256" key="6">
    <source>
        <dbReference type="ARBA" id="ARBA00023125"/>
    </source>
</evidence>
<evidence type="ECO:0000256" key="8">
    <source>
        <dbReference type="PROSITE-ProRule" id="PRU00042"/>
    </source>
</evidence>
<feature type="domain" description="C2H2-type" evidence="10">
    <location>
        <begin position="722"/>
        <end position="750"/>
    </location>
</feature>
<dbReference type="EMBL" id="JANEYG010000021">
    <property type="protein sequence ID" value="KAJ8918946.1"/>
    <property type="molecule type" value="Genomic_DNA"/>
</dbReference>
<evidence type="ECO:0000256" key="5">
    <source>
        <dbReference type="ARBA" id="ARBA00022833"/>
    </source>
</evidence>
<keyword evidence="2 9" id="KW-0479">Metal-binding</keyword>
<keyword evidence="5 9" id="KW-0862">Zinc</keyword>
<keyword evidence="7" id="KW-0539">Nucleus</keyword>
<feature type="domain" description="C2H2-type" evidence="10">
    <location>
        <begin position="389"/>
        <end position="411"/>
    </location>
</feature>
<dbReference type="Pfam" id="PF07776">
    <property type="entry name" value="zf-AD"/>
    <property type="match status" value="1"/>
</dbReference>
<comment type="caution">
    <text evidence="12">The sequence shown here is derived from an EMBL/GenBank/DDBJ whole genome shotgun (WGS) entry which is preliminary data.</text>
</comment>
<dbReference type="GO" id="GO:0048598">
    <property type="term" value="P:embryonic morphogenesis"/>
    <property type="evidence" value="ECO:0007669"/>
    <property type="project" value="UniProtKB-ARBA"/>
</dbReference>
<feature type="domain" description="C2H2-type" evidence="10">
    <location>
        <begin position="853"/>
        <end position="880"/>
    </location>
</feature>
<evidence type="ECO:0000313" key="13">
    <source>
        <dbReference type="Proteomes" id="UP001159042"/>
    </source>
</evidence>
<dbReference type="PROSITE" id="PS00028">
    <property type="entry name" value="ZINC_FINGER_C2H2_1"/>
    <property type="match status" value="19"/>
</dbReference>
<dbReference type="Gene3D" id="3.40.1800.20">
    <property type="match status" value="1"/>
</dbReference>
<feature type="binding site" evidence="9">
    <location>
        <position position="16"/>
    </location>
    <ligand>
        <name>Zn(2+)</name>
        <dbReference type="ChEBI" id="CHEBI:29105"/>
    </ligand>
</feature>
<feature type="domain" description="C2H2-type" evidence="10">
    <location>
        <begin position="518"/>
        <end position="545"/>
    </location>
</feature>
<dbReference type="SMART" id="SM00868">
    <property type="entry name" value="zf-AD"/>
    <property type="match status" value="1"/>
</dbReference>
<evidence type="ECO:0000259" key="11">
    <source>
        <dbReference type="PROSITE" id="PS51915"/>
    </source>
</evidence>
<evidence type="ECO:0000256" key="9">
    <source>
        <dbReference type="PROSITE-ProRule" id="PRU01263"/>
    </source>
</evidence>
<feature type="domain" description="C2H2-type" evidence="10">
    <location>
        <begin position="462"/>
        <end position="489"/>
    </location>
</feature>
<feature type="domain" description="C2H2-type" evidence="10">
    <location>
        <begin position="229"/>
        <end position="251"/>
    </location>
</feature>
<feature type="domain" description="C2H2-type" evidence="10">
    <location>
        <begin position="881"/>
        <end position="908"/>
    </location>
</feature>
<dbReference type="SMART" id="SM00355">
    <property type="entry name" value="ZnF_C2H2"/>
    <property type="match status" value="19"/>
</dbReference>
<gene>
    <name evidence="12" type="ORF">NQ315_016848</name>
</gene>
<feature type="domain" description="C2H2-type" evidence="10">
    <location>
        <begin position="289"/>
        <end position="317"/>
    </location>
</feature>
<evidence type="ECO:0000256" key="1">
    <source>
        <dbReference type="ARBA" id="ARBA00004123"/>
    </source>
</evidence>
<dbReference type="InterPro" id="IPR050331">
    <property type="entry name" value="Zinc_finger"/>
</dbReference>
<dbReference type="GO" id="GO:0005634">
    <property type="term" value="C:nucleus"/>
    <property type="evidence" value="ECO:0007669"/>
    <property type="project" value="UniProtKB-SubCell"/>
</dbReference>
<dbReference type="FunFam" id="3.30.160.60:FF:000671">
    <property type="entry name" value="Zinc finger protein 26"/>
    <property type="match status" value="1"/>
</dbReference>